<name>A0A1J9RZ88_9PEZI</name>
<dbReference type="GeneID" id="31013963"/>
<organism evidence="2 3">
    <name type="scientific">Diplodia corticola</name>
    <dbReference type="NCBI Taxonomy" id="236234"/>
    <lineage>
        <taxon>Eukaryota</taxon>
        <taxon>Fungi</taxon>
        <taxon>Dikarya</taxon>
        <taxon>Ascomycota</taxon>
        <taxon>Pezizomycotina</taxon>
        <taxon>Dothideomycetes</taxon>
        <taxon>Dothideomycetes incertae sedis</taxon>
        <taxon>Botryosphaeriales</taxon>
        <taxon>Botryosphaeriaceae</taxon>
        <taxon>Diplodia</taxon>
    </lineage>
</organism>
<dbReference type="InterPro" id="IPR056002">
    <property type="entry name" value="DUF7580"/>
</dbReference>
<dbReference type="PROSITE" id="PS50011">
    <property type="entry name" value="PROTEIN_KINASE_DOM"/>
    <property type="match status" value="1"/>
</dbReference>
<dbReference type="GO" id="GO:0004672">
    <property type="term" value="F:protein kinase activity"/>
    <property type="evidence" value="ECO:0007669"/>
    <property type="project" value="InterPro"/>
</dbReference>
<dbReference type="SUPFAM" id="SSF56112">
    <property type="entry name" value="Protein kinase-like (PK-like)"/>
    <property type="match status" value="1"/>
</dbReference>
<keyword evidence="3" id="KW-1185">Reference proteome</keyword>
<dbReference type="PANTHER" id="PTHR37542">
    <property type="entry name" value="HELO DOMAIN-CONTAINING PROTEIN-RELATED"/>
    <property type="match status" value="1"/>
</dbReference>
<dbReference type="InterPro" id="IPR038305">
    <property type="entry name" value="HeLo_sf"/>
</dbReference>
<dbReference type="OrthoDB" id="1911848at2759"/>
<dbReference type="RefSeq" id="XP_020129923.1">
    <property type="nucleotide sequence ID" value="XM_020273702.1"/>
</dbReference>
<dbReference type="Gene3D" id="1.20.120.1020">
    <property type="entry name" value="Prion-inhibition and propagation, HeLo domain"/>
    <property type="match status" value="1"/>
</dbReference>
<comment type="caution">
    <text evidence="2">The sequence shown here is derived from an EMBL/GenBank/DDBJ whole genome shotgun (WGS) entry which is preliminary data.</text>
</comment>
<dbReference type="PANTHER" id="PTHR37542:SF3">
    <property type="entry name" value="PRION-INHIBITION AND PROPAGATION HELO DOMAIN-CONTAINING PROTEIN"/>
    <property type="match status" value="1"/>
</dbReference>
<sequence length="540" mass="61534">MDPLSITVSTVSLFKEVLLVSRFIYRKMESAKDAQSEKDDLCAQFELEVLFLQSLGHVFQGGITKNQAIDTRWMNFLHRTLERMNDACSAYRTLAAEKDADYQKYSPFLNSTEHNTKIDFDVDAPLSSKKRFSIGQLLGAGGKVKDDPKWDWKWAFIGKRKFESLIREFQRLNGRLKDILPLAIAHMSPSRPDEKSAARLGLKPHYHLRSLASQQPAGVGSFLLKDKMLEVDETGPSVVVGLLSRTKKKTAGLDAVLVEYKEYAPEQSSDRQLSLHKEGLAHLATLLKSAGECDLATLPFKGIMEQDRQHRHAFIFGFPKGTDDSVPPLSLNFMISEGKNEDRLDLDQRFAVAQRLAKSMGVLHADGWVHKSIRSESILFFRSRDGRSLLIHTPYVTNFEFSRPEGQYTGEQHFVEDEDWQRNLYRHPERQGMPTSSFRKEHDIYALGIILLEIGLWEEAASIYRHQREKAPNAQLRPTHLQNIFLKSAKSRLAHHMGTRYLEAVLACIDGEFDGAAAEADFPMIFYEKVTEKLERPFDS</sequence>
<dbReference type="InterPro" id="IPR011009">
    <property type="entry name" value="Kinase-like_dom_sf"/>
</dbReference>
<evidence type="ECO:0000313" key="3">
    <source>
        <dbReference type="Proteomes" id="UP000183809"/>
    </source>
</evidence>
<dbReference type="AlphaFoldDB" id="A0A1J9RZ88"/>
<dbReference type="GO" id="GO:0005524">
    <property type="term" value="F:ATP binding"/>
    <property type="evidence" value="ECO:0007669"/>
    <property type="project" value="InterPro"/>
</dbReference>
<reference evidence="2 3" key="1">
    <citation type="submission" date="2016-10" db="EMBL/GenBank/DDBJ databases">
        <title>Proteomics and genomics reveal pathogen-plant mechanisms compatible with a hemibiotrophic lifestyle of Diplodia corticola.</title>
        <authorList>
            <person name="Fernandes I."/>
            <person name="De Jonge R."/>
            <person name="Van De Peer Y."/>
            <person name="Devreese B."/>
            <person name="Alves A."/>
            <person name="Esteves A.C."/>
        </authorList>
    </citation>
    <scope>NUCLEOTIDE SEQUENCE [LARGE SCALE GENOMIC DNA]</scope>
    <source>
        <strain evidence="2 3">CBS 112549</strain>
    </source>
</reference>
<dbReference type="Proteomes" id="UP000183809">
    <property type="component" value="Unassembled WGS sequence"/>
</dbReference>
<protein>
    <submittedName>
        <fullName evidence="2">Het-s domain protein</fullName>
    </submittedName>
</protein>
<dbReference type="STRING" id="236234.A0A1J9RZ88"/>
<accession>A0A1J9RZ88</accession>
<proteinExistence type="predicted"/>
<dbReference type="Gene3D" id="1.10.510.10">
    <property type="entry name" value="Transferase(Phosphotransferase) domain 1"/>
    <property type="match status" value="1"/>
</dbReference>
<dbReference type="EMBL" id="MNUE01000028">
    <property type="protein sequence ID" value="OJD33663.1"/>
    <property type="molecule type" value="Genomic_DNA"/>
</dbReference>
<evidence type="ECO:0000313" key="2">
    <source>
        <dbReference type="EMBL" id="OJD33663.1"/>
    </source>
</evidence>
<gene>
    <name evidence="2" type="ORF">BKCO1_2800052</name>
</gene>
<dbReference type="Pfam" id="PF24476">
    <property type="entry name" value="DUF7580"/>
    <property type="match status" value="1"/>
</dbReference>
<evidence type="ECO:0000259" key="1">
    <source>
        <dbReference type="PROSITE" id="PS50011"/>
    </source>
</evidence>
<feature type="domain" description="Protein kinase" evidence="1">
    <location>
        <begin position="211"/>
        <end position="540"/>
    </location>
</feature>
<dbReference type="InterPro" id="IPR000719">
    <property type="entry name" value="Prot_kinase_dom"/>
</dbReference>